<evidence type="ECO:0000313" key="2">
    <source>
        <dbReference type="Proteomes" id="UP001187192"/>
    </source>
</evidence>
<proteinExistence type="predicted"/>
<reference evidence="1" key="1">
    <citation type="submission" date="2023-07" db="EMBL/GenBank/DDBJ databases">
        <title>draft genome sequence of fig (Ficus carica).</title>
        <authorList>
            <person name="Takahashi T."/>
            <person name="Nishimura K."/>
        </authorList>
    </citation>
    <scope>NUCLEOTIDE SEQUENCE</scope>
</reference>
<evidence type="ECO:0000313" key="1">
    <source>
        <dbReference type="EMBL" id="GMN48505.1"/>
    </source>
</evidence>
<dbReference type="Proteomes" id="UP001187192">
    <property type="component" value="Unassembled WGS sequence"/>
</dbReference>
<protein>
    <submittedName>
        <fullName evidence="1">Uncharacterized protein</fullName>
    </submittedName>
</protein>
<keyword evidence="2" id="KW-1185">Reference proteome</keyword>
<name>A0AA88D8K1_FICCA</name>
<dbReference type="EMBL" id="BTGU01000028">
    <property type="protein sequence ID" value="GMN48505.1"/>
    <property type="molecule type" value="Genomic_DNA"/>
</dbReference>
<accession>A0AA88D8K1</accession>
<sequence length="165" mass="18303">MIPVMLLKDYPTLLGGGGNKAMCEHELDVINNSLVDYDDGYESDNEIDEVEIGSNNFELNEIRQMMLAQQQEISRLRVQLAQHNLRPLGIGVSPAHVNQPAASEISNADPVIPENPIAHEVPIIIEALAIPPAPPARTPEELYDKFRYMEALEFEGSMNPIEADN</sequence>
<dbReference type="AlphaFoldDB" id="A0AA88D8K1"/>
<organism evidence="1 2">
    <name type="scientific">Ficus carica</name>
    <name type="common">Common fig</name>
    <dbReference type="NCBI Taxonomy" id="3494"/>
    <lineage>
        <taxon>Eukaryota</taxon>
        <taxon>Viridiplantae</taxon>
        <taxon>Streptophyta</taxon>
        <taxon>Embryophyta</taxon>
        <taxon>Tracheophyta</taxon>
        <taxon>Spermatophyta</taxon>
        <taxon>Magnoliopsida</taxon>
        <taxon>eudicotyledons</taxon>
        <taxon>Gunneridae</taxon>
        <taxon>Pentapetalae</taxon>
        <taxon>rosids</taxon>
        <taxon>fabids</taxon>
        <taxon>Rosales</taxon>
        <taxon>Moraceae</taxon>
        <taxon>Ficeae</taxon>
        <taxon>Ficus</taxon>
    </lineage>
</organism>
<gene>
    <name evidence="1" type="ORF">TIFTF001_017666</name>
</gene>
<comment type="caution">
    <text evidence="1">The sequence shown here is derived from an EMBL/GenBank/DDBJ whole genome shotgun (WGS) entry which is preliminary data.</text>
</comment>